<dbReference type="SUPFAM" id="SSF47090">
    <property type="entry name" value="PGBD-like"/>
    <property type="match status" value="1"/>
</dbReference>
<evidence type="ECO:0000259" key="1">
    <source>
        <dbReference type="Pfam" id="PF01471"/>
    </source>
</evidence>
<protein>
    <submittedName>
        <fullName evidence="2">Putative peptidoglycan-binding domain-containing protein</fullName>
    </submittedName>
</protein>
<dbReference type="OrthoDB" id="9785345at2"/>
<dbReference type="AlphaFoldDB" id="A0A1M6LTA9"/>
<keyword evidence="3" id="KW-1185">Reference proteome</keyword>
<dbReference type="InterPro" id="IPR002477">
    <property type="entry name" value="Peptidoglycan-bd-like"/>
</dbReference>
<dbReference type="Pfam" id="PF01471">
    <property type="entry name" value="PG_binding_1"/>
    <property type="match status" value="1"/>
</dbReference>
<sequence length="422" mass="47549">MDNTTKTLQPIVRDQYYGKLQVHVICEAGHRPVDTATINIYDRNDPDVLIDSLVTNISGTTKTIDLKAPALEYSMQPPGPMPYSEYLLVASAPGLQTVIIDGAQILPETSSLQTISMPRLNSSDENSKVIVIEPHYLYGNYPVNVYEPEVKEMPESDAPTIIAIPEYLIVHNGIPSDNAATDYNVEYRDYIKNVVSSIIYANWTTATIYAVILSTLSFSLNRYFTNWYQRQGYSFHITTSTAYDQLWIYGRNIYDNISIAVDYMFNLFLARPDILQPILTQRCRGTIVDCPKMMSLWGAKALGDTGYDTMYILHFYYGADLFISYTNEITGLVFPWQGEELKPGSKGGNVNALQKILSLIARAYPAIPLLEEDGIFGPKTEKAVLAFQEIYHLPETGIVDAATWYSIRSLYNSLLQAEQHCR</sequence>
<dbReference type="InterPro" id="IPR036366">
    <property type="entry name" value="PGBDSf"/>
</dbReference>
<evidence type="ECO:0000313" key="2">
    <source>
        <dbReference type="EMBL" id="SHJ74312.1"/>
    </source>
</evidence>
<dbReference type="RefSeq" id="WP_073273035.1">
    <property type="nucleotide sequence ID" value="NZ_FRAC01000007.1"/>
</dbReference>
<dbReference type="InterPro" id="IPR036365">
    <property type="entry name" value="PGBD-like_sf"/>
</dbReference>
<dbReference type="Proteomes" id="UP000184386">
    <property type="component" value="Unassembled WGS sequence"/>
</dbReference>
<organism evidence="2 3">
    <name type="scientific">Anaerocolumna jejuensis DSM 15929</name>
    <dbReference type="NCBI Taxonomy" id="1121322"/>
    <lineage>
        <taxon>Bacteria</taxon>
        <taxon>Bacillati</taxon>
        <taxon>Bacillota</taxon>
        <taxon>Clostridia</taxon>
        <taxon>Lachnospirales</taxon>
        <taxon>Lachnospiraceae</taxon>
        <taxon>Anaerocolumna</taxon>
    </lineage>
</organism>
<dbReference type="EMBL" id="FRAC01000007">
    <property type="protein sequence ID" value="SHJ74312.1"/>
    <property type="molecule type" value="Genomic_DNA"/>
</dbReference>
<gene>
    <name evidence="2" type="ORF">SAMN02745136_00704</name>
</gene>
<dbReference type="STRING" id="1121322.SAMN02745136_00704"/>
<name>A0A1M6LTA9_9FIRM</name>
<evidence type="ECO:0000313" key="3">
    <source>
        <dbReference type="Proteomes" id="UP000184386"/>
    </source>
</evidence>
<accession>A0A1M6LTA9</accession>
<proteinExistence type="predicted"/>
<feature type="domain" description="Peptidoglycan binding-like" evidence="1">
    <location>
        <begin position="347"/>
        <end position="405"/>
    </location>
</feature>
<dbReference type="Gene3D" id="1.10.101.10">
    <property type="entry name" value="PGBD-like superfamily/PGBD"/>
    <property type="match status" value="1"/>
</dbReference>
<reference evidence="2 3" key="1">
    <citation type="submission" date="2016-11" db="EMBL/GenBank/DDBJ databases">
        <authorList>
            <person name="Jaros S."/>
            <person name="Januszkiewicz K."/>
            <person name="Wedrychowicz H."/>
        </authorList>
    </citation>
    <scope>NUCLEOTIDE SEQUENCE [LARGE SCALE GENOMIC DNA]</scope>
    <source>
        <strain evidence="2 3">DSM 15929</strain>
    </source>
</reference>